<dbReference type="NCBIfam" id="NF003673">
    <property type="entry name" value="PRK05298.1"/>
    <property type="match status" value="1"/>
</dbReference>
<dbReference type="InterPro" id="IPR036876">
    <property type="entry name" value="UVR_dom_sf"/>
</dbReference>
<evidence type="ECO:0000259" key="15">
    <source>
        <dbReference type="PROSITE" id="PS51192"/>
    </source>
</evidence>
<evidence type="ECO:0000256" key="9">
    <source>
        <dbReference type="ARBA" id="ARBA00023204"/>
    </source>
</evidence>
<feature type="short sequence motif" description="Beta-hairpin" evidence="12">
    <location>
        <begin position="91"/>
        <end position="114"/>
    </location>
</feature>
<proteinExistence type="inferred from homology"/>
<evidence type="ECO:0000256" key="8">
    <source>
        <dbReference type="ARBA" id="ARBA00022881"/>
    </source>
</evidence>
<dbReference type="PANTHER" id="PTHR24029">
    <property type="entry name" value="UVRABC SYSTEM PROTEIN B"/>
    <property type="match status" value="1"/>
</dbReference>
<evidence type="ECO:0000256" key="4">
    <source>
        <dbReference type="ARBA" id="ARBA00022741"/>
    </source>
</evidence>
<dbReference type="PROSITE" id="PS51192">
    <property type="entry name" value="HELICASE_ATP_BIND_1"/>
    <property type="match status" value="1"/>
</dbReference>
<keyword evidence="9 12" id="KW-0234">DNA repair</keyword>
<dbReference type="GO" id="GO:0009432">
    <property type="term" value="P:SOS response"/>
    <property type="evidence" value="ECO:0007669"/>
    <property type="project" value="UniProtKB-UniRule"/>
</dbReference>
<organism evidence="17">
    <name type="scientific">uncultured Solirubrobacteraceae bacterium</name>
    <dbReference type="NCBI Taxonomy" id="1162706"/>
    <lineage>
        <taxon>Bacteria</taxon>
        <taxon>Bacillati</taxon>
        <taxon>Actinomycetota</taxon>
        <taxon>Thermoleophilia</taxon>
        <taxon>Solirubrobacterales</taxon>
        <taxon>Solirubrobacteraceae</taxon>
        <taxon>environmental samples</taxon>
    </lineage>
</organism>
<evidence type="ECO:0000256" key="2">
    <source>
        <dbReference type="ARBA" id="ARBA00008533"/>
    </source>
</evidence>
<evidence type="ECO:0000259" key="16">
    <source>
        <dbReference type="PROSITE" id="PS51194"/>
    </source>
</evidence>
<dbReference type="Gene3D" id="4.10.860.10">
    <property type="entry name" value="UVR domain"/>
    <property type="match status" value="1"/>
</dbReference>
<dbReference type="CDD" id="cd17916">
    <property type="entry name" value="DEXHc_UvrB"/>
    <property type="match status" value="1"/>
</dbReference>
<keyword evidence="3 12" id="KW-0963">Cytoplasm</keyword>
<comment type="subunit">
    <text evidence="10 12 13">Forms a heterotetramer with UvrA during the search for lesions. Interacts with UvrC in an incision complex.</text>
</comment>
<evidence type="ECO:0000256" key="13">
    <source>
        <dbReference type="RuleBase" id="RU003587"/>
    </source>
</evidence>
<dbReference type="InterPro" id="IPR014001">
    <property type="entry name" value="Helicase_ATP-bd"/>
</dbReference>
<protein>
    <recommendedName>
        <fullName evidence="11 12">UvrABC system protein B</fullName>
        <shortName evidence="12">Protein UvrB</shortName>
    </recommendedName>
    <alternativeName>
        <fullName evidence="12">Excinuclease ABC subunit B</fullName>
    </alternativeName>
</protein>
<dbReference type="GO" id="GO:0009381">
    <property type="term" value="F:excinuclease ABC activity"/>
    <property type="evidence" value="ECO:0007669"/>
    <property type="project" value="UniProtKB-UniRule"/>
</dbReference>
<dbReference type="Pfam" id="PF02151">
    <property type="entry name" value="UVR"/>
    <property type="match status" value="1"/>
</dbReference>
<dbReference type="SUPFAM" id="SSF52540">
    <property type="entry name" value="P-loop containing nucleoside triphosphate hydrolases"/>
    <property type="match status" value="2"/>
</dbReference>
<comment type="similarity">
    <text evidence="2 12 13">Belongs to the UvrB family.</text>
</comment>
<feature type="domain" description="Helicase ATP-binding" evidence="15">
    <location>
        <begin position="25"/>
        <end position="171"/>
    </location>
</feature>
<keyword evidence="7 12" id="KW-0067">ATP-binding</keyword>
<dbReference type="Pfam" id="PF17757">
    <property type="entry name" value="UvrB_inter"/>
    <property type="match status" value="1"/>
</dbReference>
<keyword evidence="12 13" id="KW-0742">SOS response</keyword>
<dbReference type="GO" id="GO:0005737">
    <property type="term" value="C:cytoplasm"/>
    <property type="evidence" value="ECO:0007669"/>
    <property type="project" value="UniProtKB-SubCell"/>
</dbReference>
<dbReference type="Pfam" id="PF00271">
    <property type="entry name" value="Helicase_C"/>
    <property type="match status" value="1"/>
</dbReference>
<evidence type="ECO:0000256" key="11">
    <source>
        <dbReference type="ARBA" id="ARBA00029504"/>
    </source>
</evidence>
<keyword evidence="6 12" id="KW-0228">DNA excision</keyword>
<dbReference type="GO" id="GO:0006289">
    <property type="term" value="P:nucleotide-excision repair"/>
    <property type="evidence" value="ECO:0007669"/>
    <property type="project" value="UniProtKB-UniRule"/>
</dbReference>
<dbReference type="InterPro" id="IPR006935">
    <property type="entry name" value="Helicase/UvrB_N"/>
</dbReference>
<evidence type="ECO:0000259" key="14">
    <source>
        <dbReference type="PROSITE" id="PS50151"/>
    </source>
</evidence>
<dbReference type="GO" id="GO:0005524">
    <property type="term" value="F:ATP binding"/>
    <property type="evidence" value="ECO:0007669"/>
    <property type="project" value="UniProtKB-UniRule"/>
</dbReference>
<dbReference type="InterPro" id="IPR024759">
    <property type="entry name" value="UvrB_YAD/RRR_dom"/>
</dbReference>
<feature type="domain" description="UVR" evidence="14">
    <location>
        <begin position="623"/>
        <end position="658"/>
    </location>
</feature>
<feature type="binding site" evidence="12">
    <location>
        <begin position="38"/>
        <end position="45"/>
    </location>
    <ligand>
        <name>ATP</name>
        <dbReference type="ChEBI" id="CHEBI:30616"/>
    </ligand>
</feature>
<dbReference type="CDD" id="cd18790">
    <property type="entry name" value="SF2_C_UvrB"/>
    <property type="match status" value="1"/>
</dbReference>
<dbReference type="EMBL" id="CADCVS010000026">
    <property type="protein sequence ID" value="CAA9471356.1"/>
    <property type="molecule type" value="Genomic_DNA"/>
</dbReference>
<comment type="function">
    <text evidence="12">The UvrABC repair system catalyzes the recognition and processing of DNA lesions. A damage recognition complex composed of 2 UvrA and 2 UvrB subunits scans DNA for abnormalities. Upon binding of the UvrA(2)B(2) complex to a putative damaged site, the DNA wraps around one UvrB monomer. DNA wrap is dependent on ATP binding by UvrB and probably causes local melting of the DNA helix, facilitating insertion of UvrB beta-hairpin between the DNA strands. Then UvrB probes one DNA strand for the presence of a lesion. If a lesion is found the UvrA subunits dissociate and the UvrB-DNA preincision complex is formed. This complex is subsequently bound by UvrC and the second UvrB is released. If no lesion is found, the DNA wraps around the other UvrB subunit that will check the other stand for damage.</text>
</comment>
<dbReference type="Gene3D" id="3.40.50.300">
    <property type="entry name" value="P-loop containing nucleotide triphosphate hydrolases"/>
    <property type="match status" value="3"/>
</dbReference>
<feature type="domain" description="Helicase C-terminal" evidence="16">
    <location>
        <begin position="429"/>
        <end position="595"/>
    </location>
</feature>
<comment type="domain">
    <text evidence="12">The beta-hairpin motif is involved in DNA binding.</text>
</comment>
<dbReference type="GO" id="GO:0003677">
    <property type="term" value="F:DNA binding"/>
    <property type="evidence" value="ECO:0007669"/>
    <property type="project" value="UniProtKB-UniRule"/>
</dbReference>
<evidence type="ECO:0000256" key="6">
    <source>
        <dbReference type="ARBA" id="ARBA00022769"/>
    </source>
</evidence>
<dbReference type="PANTHER" id="PTHR24029:SF0">
    <property type="entry name" value="UVRABC SYSTEM PROTEIN B"/>
    <property type="match status" value="1"/>
</dbReference>
<dbReference type="SMART" id="SM00487">
    <property type="entry name" value="DEXDc"/>
    <property type="match status" value="1"/>
</dbReference>
<name>A0A6J4RE43_9ACTN</name>
<accession>A0A6J4RE43</accession>
<sequence>MPPFKLDSVFTPTADQPKAIEGLAEGILAGDRFSTLLGATGTGKTMTMAATIEAVQRPALIMAHNKTLAAQLCNEFRTYFPTNAVEYFVSYYDYYQPEAYVPSRDLYIEKDSAINQEIDRLRHAATAALFARRDVIIVASVSSIFGLGSPKTYNDNLQNLIKGHEIDRDELLRKLVSLQYTRNDTALGRGTFRVRGETLEIFPAYAETAFRAIMFGDEIERLQHFDPLTGELILDDLEHVAIWPASHYNVEEGKLEDAVAEIGRELNERTAELEAEGKLLESHRLRQRTQYDMEMLREVGFCSGIENYSRILDGRPPGARPYCLIDYFPDDFVCFLDESHQTTPQIGGMYHGDRSRKQTLVDYGFRLPSAMDNRPQTFDEFLAITPQIVFVSATPGEYERAHSKRLVEQIVRPTGIIDPEVEVRETKNQIDDLMNEIRTRVEKDERTLVTTLTKKMSEDLTDYLLEMGFRVRYLHSEIDTLERIQIIRELRQGHYDVLVGVNLLREGLDLPEVSLVAILDADKEGFLRGETSLIQTIGRAARNQEGKVLMYADKRTKAMDVALSETDRRRAIQRAYNEEHGITPETIVKGISDISEFLMGDSKVPSKRRRREKKTDMAPAEIESTIVELEEEMLTAAEELRFEYAAKLRDEIRELKRDLDEAAAAG</sequence>
<dbReference type="AlphaFoldDB" id="A0A6J4RE43"/>
<keyword evidence="5 12" id="KW-0227">DNA damage</keyword>
<dbReference type="InterPro" id="IPR027417">
    <property type="entry name" value="P-loop_NTPase"/>
</dbReference>
<dbReference type="PROSITE" id="PS50151">
    <property type="entry name" value="UVR"/>
    <property type="match status" value="1"/>
</dbReference>
<evidence type="ECO:0000256" key="12">
    <source>
        <dbReference type="HAMAP-Rule" id="MF_00204"/>
    </source>
</evidence>
<evidence type="ECO:0000256" key="7">
    <source>
        <dbReference type="ARBA" id="ARBA00022840"/>
    </source>
</evidence>
<evidence type="ECO:0000256" key="3">
    <source>
        <dbReference type="ARBA" id="ARBA00022490"/>
    </source>
</evidence>
<evidence type="ECO:0000256" key="10">
    <source>
        <dbReference type="ARBA" id="ARBA00026033"/>
    </source>
</evidence>
<dbReference type="InterPro" id="IPR001650">
    <property type="entry name" value="Helicase_C-like"/>
</dbReference>
<dbReference type="SMART" id="SM00490">
    <property type="entry name" value="HELICc"/>
    <property type="match status" value="1"/>
</dbReference>
<dbReference type="InterPro" id="IPR041471">
    <property type="entry name" value="UvrB_inter"/>
</dbReference>
<evidence type="ECO:0000256" key="5">
    <source>
        <dbReference type="ARBA" id="ARBA00022763"/>
    </source>
</evidence>
<reference evidence="17" key="1">
    <citation type="submission" date="2020-02" db="EMBL/GenBank/DDBJ databases">
        <authorList>
            <person name="Meier V. D."/>
        </authorList>
    </citation>
    <scope>NUCLEOTIDE SEQUENCE</scope>
    <source>
        <strain evidence="17">AVDCRST_MAG30</strain>
    </source>
</reference>
<keyword evidence="8 12" id="KW-0267">Excision nuclease</keyword>
<dbReference type="GO" id="GO:0009380">
    <property type="term" value="C:excinuclease repair complex"/>
    <property type="evidence" value="ECO:0007669"/>
    <property type="project" value="InterPro"/>
</dbReference>
<dbReference type="PROSITE" id="PS51194">
    <property type="entry name" value="HELICASE_CTER"/>
    <property type="match status" value="1"/>
</dbReference>
<dbReference type="InterPro" id="IPR004807">
    <property type="entry name" value="UvrB"/>
</dbReference>
<dbReference type="SUPFAM" id="SSF46600">
    <property type="entry name" value="C-terminal UvrC-binding domain of UvrB"/>
    <property type="match status" value="1"/>
</dbReference>
<dbReference type="NCBIfam" id="TIGR00631">
    <property type="entry name" value="uvrb"/>
    <property type="match status" value="1"/>
</dbReference>
<dbReference type="InterPro" id="IPR001943">
    <property type="entry name" value="UVR_dom"/>
</dbReference>
<dbReference type="Pfam" id="PF04851">
    <property type="entry name" value="ResIII"/>
    <property type="match status" value="1"/>
</dbReference>
<evidence type="ECO:0000313" key="17">
    <source>
        <dbReference type="EMBL" id="CAA9471356.1"/>
    </source>
</evidence>
<dbReference type="GO" id="GO:0016887">
    <property type="term" value="F:ATP hydrolysis activity"/>
    <property type="evidence" value="ECO:0007669"/>
    <property type="project" value="InterPro"/>
</dbReference>
<keyword evidence="4 12" id="KW-0547">Nucleotide-binding</keyword>
<dbReference type="HAMAP" id="MF_00204">
    <property type="entry name" value="UvrB"/>
    <property type="match status" value="1"/>
</dbReference>
<gene>
    <name evidence="12" type="primary">uvrB</name>
    <name evidence="17" type="ORF">AVDCRST_MAG30-132</name>
</gene>
<dbReference type="Pfam" id="PF12344">
    <property type="entry name" value="UvrB"/>
    <property type="match status" value="1"/>
</dbReference>
<evidence type="ECO:0000256" key="1">
    <source>
        <dbReference type="ARBA" id="ARBA00004496"/>
    </source>
</evidence>
<comment type="subcellular location">
    <subcellularLocation>
        <location evidence="1 12 13">Cytoplasm</location>
    </subcellularLocation>
</comment>